<dbReference type="PANTHER" id="PTHR15995:SF1">
    <property type="entry name" value="PROTEIN ZWILCH HOMOLOG"/>
    <property type="match status" value="1"/>
</dbReference>
<keyword evidence="11" id="KW-1185">Reference proteome</keyword>
<gene>
    <name evidence="10" type="ORF">BDFB_009449</name>
</gene>
<evidence type="ECO:0000256" key="7">
    <source>
        <dbReference type="ARBA" id="ARBA00023306"/>
    </source>
</evidence>
<dbReference type="AlphaFoldDB" id="A0A482VA38"/>
<comment type="similarity">
    <text evidence="2 9">Belongs to the ZWILCH family.</text>
</comment>
<dbReference type="STRING" id="1661398.A0A482VA38"/>
<keyword evidence="6 9" id="KW-0995">Kinetochore</keyword>
<evidence type="ECO:0000256" key="6">
    <source>
        <dbReference type="ARBA" id="ARBA00022838"/>
    </source>
</evidence>
<dbReference type="GO" id="GO:0051301">
    <property type="term" value="P:cell division"/>
    <property type="evidence" value="ECO:0007669"/>
    <property type="project" value="UniProtKB-UniRule"/>
</dbReference>
<evidence type="ECO:0000256" key="1">
    <source>
        <dbReference type="ARBA" id="ARBA00004629"/>
    </source>
</evidence>
<keyword evidence="3 9" id="KW-0158">Chromosome</keyword>
<keyword evidence="8 9" id="KW-0137">Centromere</keyword>
<dbReference type="Gene3D" id="1.10.287.1880">
    <property type="match status" value="1"/>
</dbReference>
<dbReference type="GO" id="GO:0034501">
    <property type="term" value="P:protein localization to kinetochore"/>
    <property type="evidence" value="ECO:0007669"/>
    <property type="project" value="UniProtKB-UniRule"/>
</dbReference>
<proteinExistence type="inferred from homology"/>
<evidence type="ECO:0000256" key="5">
    <source>
        <dbReference type="ARBA" id="ARBA00022776"/>
    </source>
</evidence>
<reference evidence="10 11" key="1">
    <citation type="submission" date="2017-03" db="EMBL/GenBank/DDBJ databases">
        <title>Genome of the blue death feigning beetle - Asbolus verrucosus.</title>
        <authorList>
            <person name="Rider S.D."/>
        </authorList>
    </citation>
    <scope>NUCLEOTIDE SEQUENCE [LARGE SCALE GENOMIC DNA]</scope>
    <source>
        <strain evidence="10">Butters</strain>
        <tissue evidence="10">Head and leg muscle</tissue>
    </source>
</reference>
<dbReference type="Gene3D" id="1.20.58.730">
    <property type="match status" value="1"/>
</dbReference>
<keyword evidence="5 9" id="KW-0498">Mitosis</keyword>
<sequence>MILQVIIGHSESPLNSFWEELCLVQSYINILANKPCETTIISEEYLDYSEITGLISELFLKNSNCLKKEVNKTLNLKNLREQTISDKLWTILKSCRKLSDLRESFHFLFEELAESEISLYTSIRDKSAVSEIINGILDGKCAVPTLSVSQSLELLIDLGLEKLKNDYLVIISGFHTFPNDLVLKKWSNLCSESVANSNQSVKRRTKISINPKSAITDVINSKLKLSYLDCMHKIAEFMFLCKENGKLTEESFDYFCEAVSNNFLINNQNINHFCDIRQLRLCEFSVDLFFGNVSIKELSPVTWSVKMI</sequence>
<comment type="caution">
    <text evidence="10">The sequence shown here is derived from an EMBL/GenBank/DDBJ whole genome shotgun (WGS) entry which is preliminary data.</text>
</comment>
<dbReference type="PANTHER" id="PTHR15995">
    <property type="entry name" value="PROTEIN ZWILCH HOMOLOG"/>
    <property type="match status" value="1"/>
</dbReference>
<dbReference type="InterPro" id="IPR018630">
    <property type="entry name" value="Zwilch"/>
</dbReference>
<feature type="non-terminal residue" evidence="10">
    <location>
        <position position="308"/>
    </location>
</feature>
<organism evidence="10 11">
    <name type="scientific">Asbolus verrucosus</name>
    <name type="common">Desert ironclad beetle</name>
    <dbReference type="NCBI Taxonomy" id="1661398"/>
    <lineage>
        <taxon>Eukaryota</taxon>
        <taxon>Metazoa</taxon>
        <taxon>Ecdysozoa</taxon>
        <taxon>Arthropoda</taxon>
        <taxon>Hexapoda</taxon>
        <taxon>Insecta</taxon>
        <taxon>Pterygota</taxon>
        <taxon>Neoptera</taxon>
        <taxon>Endopterygota</taxon>
        <taxon>Coleoptera</taxon>
        <taxon>Polyphaga</taxon>
        <taxon>Cucujiformia</taxon>
        <taxon>Tenebrionidae</taxon>
        <taxon>Pimeliinae</taxon>
        <taxon>Asbolus</taxon>
    </lineage>
</organism>
<dbReference type="GO" id="GO:1990423">
    <property type="term" value="C:RZZ complex"/>
    <property type="evidence" value="ECO:0007669"/>
    <property type="project" value="UniProtKB-UniRule"/>
</dbReference>
<dbReference type="OrthoDB" id="5556307at2759"/>
<dbReference type="GO" id="GO:0007094">
    <property type="term" value="P:mitotic spindle assembly checkpoint signaling"/>
    <property type="evidence" value="ECO:0007669"/>
    <property type="project" value="UniProtKB-UniRule"/>
</dbReference>
<name>A0A482VA38_ASBVE</name>
<dbReference type="EMBL" id="QDEB01123417">
    <property type="protein sequence ID" value="RZB40001.1"/>
    <property type="molecule type" value="Genomic_DNA"/>
</dbReference>
<comment type="subunit">
    <text evidence="9">Component of the RZZ complex.</text>
</comment>
<protein>
    <recommendedName>
        <fullName evidence="9">Protein zwilch</fullName>
    </recommendedName>
</protein>
<dbReference type="Pfam" id="PF09817">
    <property type="entry name" value="Zwilch"/>
    <property type="match status" value="1"/>
</dbReference>
<dbReference type="Proteomes" id="UP000292052">
    <property type="component" value="Unassembled WGS sequence"/>
</dbReference>
<evidence type="ECO:0000256" key="3">
    <source>
        <dbReference type="ARBA" id="ARBA00022454"/>
    </source>
</evidence>
<evidence type="ECO:0000256" key="4">
    <source>
        <dbReference type="ARBA" id="ARBA00022618"/>
    </source>
</evidence>
<comment type="function">
    <text evidence="9">Essential component of the mitotic checkpoint, which prevents cells from prematurely exiting mitosis. Required for the assembly of the dynein-dynactin and MAD1-MAD2 complexes onto kinetochores. Its function related to the spindle assembly machinery is proposed to depend on its association in the mitotic RZZ complex.</text>
</comment>
<evidence type="ECO:0000256" key="2">
    <source>
        <dbReference type="ARBA" id="ARBA00009062"/>
    </source>
</evidence>
<evidence type="ECO:0000313" key="10">
    <source>
        <dbReference type="EMBL" id="RZB40001.1"/>
    </source>
</evidence>
<accession>A0A482VA38</accession>
<keyword evidence="7 9" id="KW-0131">Cell cycle</keyword>
<evidence type="ECO:0000256" key="8">
    <source>
        <dbReference type="ARBA" id="ARBA00023328"/>
    </source>
</evidence>
<evidence type="ECO:0000313" key="11">
    <source>
        <dbReference type="Proteomes" id="UP000292052"/>
    </source>
</evidence>
<keyword evidence="4 9" id="KW-0132">Cell division</keyword>
<evidence type="ECO:0000256" key="9">
    <source>
        <dbReference type="RuleBase" id="RU369076"/>
    </source>
</evidence>
<comment type="subcellular location">
    <subcellularLocation>
        <location evidence="1 9">Chromosome</location>
        <location evidence="1 9">Centromere</location>
        <location evidence="1 9">Kinetochore</location>
    </subcellularLocation>
</comment>